<reference evidence="7 8" key="1">
    <citation type="submission" date="2018-10" db="EMBL/GenBank/DDBJ databases">
        <title>Isolation, diversity and antifungal activity of actinobacteria from wheat.</title>
        <authorList>
            <person name="Han C."/>
        </authorList>
    </citation>
    <scope>NUCLEOTIDE SEQUENCE [LARGE SCALE GENOMIC DNA]</scope>
    <source>
        <strain evidence="7 8">NEAU-YY642</strain>
    </source>
</reference>
<dbReference type="AlphaFoldDB" id="A0A3M2LWA0"/>
<gene>
    <name evidence="7" type="ORF">EBN88_10530</name>
</gene>
<dbReference type="GO" id="GO:0005829">
    <property type="term" value="C:cytosol"/>
    <property type="evidence" value="ECO:0007669"/>
    <property type="project" value="TreeGrafter"/>
</dbReference>
<keyword evidence="1" id="KW-0597">Phosphoprotein</keyword>
<evidence type="ECO:0000313" key="7">
    <source>
        <dbReference type="EMBL" id="RMI41749.1"/>
    </source>
</evidence>
<dbReference type="GO" id="GO:0006355">
    <property type="term" value="P:regulation of DNA-templated transcription"/>
    <property type="evidence" value="ECO:0007669"/>
    <property type="project" value="InterPro"/>
</dbReference>
<dbReference type="EMBL" id="RFFJ01000042">
    <property type="protein sequence ID" value="RMI41749.1"/>
    <property type="molecule type" value="Genomic_DNA"/>
</dbReference>
<organism evidence="7 8">
    <name type="scientific">Streptomyces triticirhizae</name>
    <dbReference type="NCBI Taxonomy" id="2483353"/>
    <lineage>
        <taxon>Bacteria</taxon>
        <taxon>Bacillati</taxon>
        <taxon>Actinomycetota</taxon>
        <taxon>Actinomycetes</taxon>
        <taxon>Kitasatosporales</taxon>
        <taxon>Streptomycetaceae</taxon>
        <taxon>Streptomyces</taxon>
    </lineage>
</organism>
<evidence type="ECO:0000256" key="1">
    <source>
        <dbReference type="ARBA" id="ARBA00022553"/>
    </source>
</evidence>
<keyword evidence="4" id="KW-0804">Transcription</keyword>
<evidence type="ECO:0000313" key="8">
    <source>
        <dbReference type="Proteomes" id="UP000278673"/>
    </source>
</evidence>
<proteinExistence type="predicted"/>
<dbReference type="PROSITE" id="PS51755">
    <property type="entry name" value="OMPR_PHOB"/>
    <property type="match status" value="1"/>
</dbReference>
<comment type="caution">
    <text evidence="7">The sequence shown here is derived from an EMBL/GenBank/DDBJ whole genome shotgun (WGS) entry which is preliminary data.</text>
</comment>
<dbReference type="Pfam" id="PF00486">
    <property type="entry name" value="Trans_reg_C"/>
    <property type="match status" value="1"/>
</dbReference>
<keyword evidence="2" id="KW-0805">Transcription regulation</keyword>
<dbReference type="Proteomes" id="UP000278673">
    <property type="component" value="Unassembled WGS sequence"/>
</dbReference>
<dbReference type="Gene3D" id="1.10.10.10">
    <property type="entry name" value="Winged helix-like DNA-binding domain superfamily/Winged helix DNA-binding domain"/>
    <property type="match status" value="1"/>
</dbReference>
<keyword evidence="8" id="KW-1185">Reference proteome</keyword>
<dbReference type="GO" id="GO:0000156">
    <property type="term" value="F:phosphorelay response regulator activity"/>
    <property type="evidence" value="ECO:0007669"/>
    <property type="project" value="TreeGrafter"/>
</dbReference>
<evidence type="ECO:0000256" key="3">
    <source>
        <dbReference type="ARBA" id="ARBA00023125"/>
    </source>
</evidence>
<dbReference type="CDD" id="cd00383">
    <property type="entry name" value="trans_reg_C"/>
    <property type="match status" value="1"/>
</dbReference>
<feature type="DNA-binding region" description="OmpR/PhoB-type" evidence="5">
    <location>
        <begin position="69"/>
        <end position="168"/>
    </location>
</feature>
<dbReference type="PANTHER" id="PTHR48111">
    <property type="entry name" value="REGULATOR OF RPOS"/>
    <property type="match status" value="1"/>
</dbReference>
<name>A0A3M2LWA0_9ACTN</name>
<dbReference type="InterPro" id="IPR039420">
    <property type="entry name" value="WalR-like"/>
</dbReference>
<evidence type="ECO:0000256" key="5">
    <source>
        <dbReference type="PROSITE-ProRule" id="PRU01091"/>
    </source>
</evidence>
<sequence>MRHLTALPDLSELSDVTVTLAPESQTADGSVPLVGYLVLAPAGTQPAQLTELLAAQGALTTPLRPAAVAPEERPGSRGIVVDTEERTATVDGVPLRLTYLEFELLAHLVRHPHRVYTRESLVATIWGYGPVGDQRTVDVHVARLRRKLGPAYRERIVTVRRVGYKYVPPAVSVARWALPTNRPAEPGEAAAPLVRRMVGGGPVRPATRELI</sequence>
<evidence type="ECO:0000256" key="4">
    <source>
        <dbReference type="ARBA" id="ARBA00023163"/>
    </source>
</evidence>
<protein>
    <submittedName>
        <fullName evidence="7">Winged helix family transcriptional regulator</fullName>
    </submittedName>
</protein>
<feature type="domain" description="OmpR/PhoB-type" evidence="6">
    <location>
        <begin position="69"/>
        <end position="168"/>
    </location>
</feature>
<keyword evidence="3 5" id="KW-0238">DNA-binding</keyword>
<evidence type="ECO:0000259" key="6">
    <source>
        <dbReference type="PROSITE" id="PS51755"/>
    </source>
</evidence>
<dbReference type="SUPFAM" id="SSF46894">
    <property type="entry name" value="C-terminal effector domain of the bipartite response regulators"/>
    <property type="match status" value="1"/>
</dbReference>
<dbReference type="InterPro" id="IPR001867">
    <property type="entry name" value="OmpR/PhoB-type_DNA-bd"/>
</dbReference>
<dbReference type="InterPro" id="IPR016032">
    <property type="entry name" value="Sig_transdc_resp-reg_C-effctor"/>
</dbReference>
<dbReference type="InterPro" id="IPR036388">
    <property type="entry name" value="WH-like_DNA-bd_sf"/>
</dbReference>
<dbReference type="SMART" id="SM00862">
    <property type="entry name" value="Trans_reg_C"/>
    <property type="match status" value="1"/>
</dbReference>
<dbReference type="GO" id="GO:0032993">
    <property type="term" value="C:protein-DNA complex"/>
    <property type="evidence" value="ECO:0007669"/>
    <property type="project" value="TreeGrafter"/>
</dbReference>
<evidence type="ECO:0000256" key="2">
    <source>
        <dbReference type="ARBA" id="ARBA00023015"/>
    </source>
</evidence>
<dbReference type="GO" id="GO:0000976">
    <property type="term" value="F:transcription cis-regulatory region binding"/>
    <property type="evidence" value="ECO:0007669"/>
    <property type="project" value="TreeGrafter"/>
</dbReference>
<accession>A0A3M2LWA0</accession>
<dbReference type="PANTHER" id="PTHR48111:SF4">
    <property type="entry name" value="DNA-BINDING DUAL TRANSCRIPTIONAL REGULATOR OMPR"/>
    <property type="match status" value="1"/>
</dbReference>